<dbReference type="GO" id="GO:0000139">
    <property type="term" value="C:Golgi membrane"/>
    <property type="evidence" value="ECO:0007669"/>
    <property type="project" value="TreeGrafter"/>
</dbReference>
<dbReference type="GO" id="GO:0000062">
    <property type="term" value="F:fatty-acyl-CoA binding"/>
    <property type="evidence" value="ECO:0007669"/>
    <property type="project" value="InterPro"/>
</dbReference>
<dbReference type="InterPro" id="IPR036598">
    <property type="entry name" value="GOLD_dom_sf"/>
</dbReference>
<dbReference type="Gene3D" id="1.20.80.10">
    <property type="match status" value="1"/>
</dbReference>
<accession>A0A8S9XC07</accession>
<name>A0A8S9XC07_APOLU</name>
<dbReference type="PANTHER" id="PTHR22973:SF12">
    <property type="entry name" value="LD35087P"/>
    <property type="match status" value="1"/>
</dbReference>
<dbReference type="InterPro" id="IPR035984">
    <property type="entry name" value="Acyl-CoA-binding_sf"/>
</dbReference>
<dbReference type="Gene3D" id="2.60.120.680">
    <property type="entry name" value="GOLD domain"/>
    <property type="match status" value="1"/>
</dbReference>
<feature type="region of interest" description="Disordered" evidence="2">
    <location>
        <begin position="183"/>
        <end position="223"/>
    </location>
</feature>
<comment type="caution">
    <text evidence="4">The sequence shown here is derived from an EMBL/GenBank/DDBJ whole genome shotgun (WGS) entry which is preliminary data.</text>
</comment>
<dbReference type="FunFam" id="2.60.120.680:FF:000011">
    <property type="entry name" value="Predicted protein"/>
    <property type="match status" value="1"/>
</dbReference>
<evidence type="ECO:0000313" key="4">
    <source>
        <dbReference type="EMBL" id="KAF6205596.1"/>
    </source>
</evidence>
<protein>
    <recommendedName>
        <fullName evidence="3">ACB domain-containing protein</fullName>
    </recommendedName>
</protein>
<keyword evidence="5" id="KW-1185">Reference proteome</keyword>
<dbReference type="EMBL" id="WIXP02000009">
    <property type="protein sequence ID" value="KAF6205596.1"/>
    <property type="molecule type" value="Genomic_DNA"/>
</dbReference>
<dbReference type="SUPFAM" id="SSF101576">
    <property type="entry name" value="Supernatant protein factor (SPF), C-terminal domain"/>
    <property type="match status" value="1"/>
</dbReference>
<proteinExistence type="predicted"/>
<evidence type="ECO:0000256" key="1">
    <source>
        <dbReference type="ARBA" id="ARBA00022990"/>
    </source>
</evidence>
<keyword evidence="1" id="KW-0007">Acetylation</keyword>
<reference evidence="4" key="1">
    <citation type="journal article" date="2021" name="Mol. Ecol. Resour.">
        <title>Apolygus lucorum genome provides insights into omnivorousness and mesophyll feeding.</title>
        <authorList>
            <person name="Liu Y."/>
            <person name="Liu H."/>
            <person name="Wang H."/>
            <person name="Huang T."/>
            <person name="Liu B."/>
            <person name="Yang B."/>
            <person name="Yin L."/>
            <person name="Li B."/>
            <person name="Zhang Y."/>
            <person name="Zhang S."/>
            <person name="Jiang F."/>
            <person name="Zhang X."/>
            <person name="Ren Y."/>
            <person name="Wang B."/>
            <person name="Wang S."/>
            <person name="Lu Y."/>
            <person name="Wu K."/>
            <person name="Fan W."/>
            <person name="Wang G."/>
        </authorList>
    </citation>
    <scope>NUCLEOTIDE SEQUENCE</scope>
    <source>
        <strain evidence="4">12Hb</strain>
    </source>
</reference>
<dbReference type="InterPro" id="IPR014352">
    <property type="entry name" value="FERM/acyl-CoA-bd_prot_sf"/>
</dbReference>
<dbReference type="InterPro" id="IPR009038">
    <property type="entry name" value="GOLD_dom"/>
</dbReference>
<feature type="compositionally biased region" description="Polar residues" evidence="2">
    <location>
        <begin position="213"/>
        <end position="223"/>
    </location>
</feature>
<dbReference type="Pfam" id="PF13897">
    <property type="entry name" value="GOLD_2"/>
    <property type="match status" value="1"/>
</dbReference>
<dbReference type="Proteomes" id="UP000466442">
    <property type="component" value="Linkage Group LG9"/>
</dbReference>
<feature type="compositionally biased region" description="Basic and acidic residues" evidence="2">
    <location>
        <begin position="194"/>
        <end position="207"/>
    </location>
</feature>
<dbReference type="AlphaFoldDB" id="A0A8S9XC07"/>
<dbReference type="PANTHER" id="PTHR22973">
    <property type="entry name" value="LD35087P"/>
    <property type="match status" value="1"/>
</dbReference>
<feature type="compositionally biased region" description="Acidic residues" evidence="2">
    <location>
        <begin position="403"/>
        <end position="425"/>
    </location>
</feature>
<dbReference type="InterPro" id="IPR052269">
    <property type="entry name" value="Golgi-PI4KB_interaction"/>
</dbReference>
<dbReference type="Pfam" id="PF00887">
    <property type="entry name" value="ACBP"/>
    <property type="match status" value="1"/>
</dbReference>
<evidence type="ECO:0000259" key="3">
    <source>
        <dbReference type="PROSITE" id="PS51228"/>
    </source>
</evidence>
<dbReference type="FunFam" id="1.20.80.10:FF:000017">
    <property type="entry name" value="Golgi resident protein GCP60"/>
    <property type="match status" value="1"/>
</dbReference>
<evidence type="ECO:0000313" key="5">
    <source>
        <dbReference type="Proteomes" id="UP000466442"/>
    </source>
</evidence>
<evidence type="ECO:0000256" key="2">
    <source>
        <dbReference type="SAM" id="MobiDB-lite"/>
    </source>
</evidence>
<dbReference type="InterPro" id="IPR000582">
    <property type="entry name" value="Acyl-CoA-binding_protein"/>
</dbReference>
<feature type="domain" description="ACB" evidence="3">
    <location>
        <begin position="84"/>
        <end position="175"/>
    </location>
</feature>
<gene>
    <name evidence="4" type="ORF">GE061_019769</name>
</gene>
<feature type="region of interest" description="Disordered" evidence="2">
    <location>
        <begin position="396"/>
        <end position="431"/>
    </location>
</feature>
<dbReference type="SUPFAM" id="SSF47027">
    <property type="entry name" value="Acyl-CoA binding protein"/>
    <property type="match status" value="1"/>
</dbReference>
<dbReference type="PROSITE" id="PS51228">
    <property type="entry name" value="ACB_2"/>
    <property type="match status" value="1"/>
</dbReference>
<organism evidence="4 5">
    <name type="scientific">Apolygus lucorum</name>
    <name type="common">Small green plant bug</name>
    <name type="synonym">Lygocoris lucorum</name>
    <dbReference type="NCBI Taxonomy" id="248454"/>
    <lineage>
        <taxon>Eukaryota</taxon>
        <taxon>Metazoa</taxon>
        <taxon>Ecdysozoa</taxon>
        <taxon>Arthropoda</taxon>
        <taxon>Hexapoda</taxon>
        <taxon>Insecta</taxon>
        <taxon>Pterygota</taxon>
        <taxon>Neoptera</taxon>
        <taxon>Paraneoptera</taxon>
        <taxon>Hemiptera</taxon>
        <taxon>Heteroptera</taxon>
        <taxon>Panheteroptera</taxon>
        <taxon>Cimicomorpha</taxon>
        <taxon>Miridae</taxon>
        <taxon>Mirini</taxon>
        <taxon>Apolygus</taxon>
    </lineage>
</organism>
<sequence length="514" mass="59566">MNRLLSYRFVVFQRPFTKQILIKSSVFLRSPQITMTTSEEPGNSVPPADPHFDRLSIDGSDEFKTDTETSKYDEDFIRKWGFKLRDLYKMALMFYKEKEGKAVSLSYQDKLKLVALTRQVTIGKFNPDTCPPLGVLDVIGRDRRVAWQSLGDLSAEDAMVEFVELIDDRCPLFRPYAQAHRANMETQRAQEQANELKEAGEKEKLETENEATQTSSLDEGEANNMNVANIENHKRSIMEALNRQTYGQFKAYVEQHFPGDTTQQEQMMTQLQEQHYQQYIEQMMLRLKNTEQEEFLQYNGTNGHLVYPAESEEEAPSSMSVNPASLWTRKDIKEFKDSIRKEGGDSVIKVGHGETVTVRVPTNEEGTCLFWEFATDYYDIGFGVYFEWTKSPTNQVSVHVSESEDDEDYPNDDEDDDDDDEEDEEFGLRTNDVERGMSKMNRYNLDPIRPPLTEILPVRRRDCMEQPMAIKNTLLQSILHAMNSTEVLDLVFLRFVRFFRRSLRIFLSTAAFPP</sequence>
<dbReference type="OrthoDB" id="5839451at2759"/>